<keyword evidence="3" id="KW-1185">Reference proteome</keyword>
<evidence type="ECO:0000256" key="1">
    <source>
        <dbReference type="SAM" id="Coils"/>
    </source>
</evidence>
<organism evidence="2 3">
    <name type="scientific">Pontibacillus chungwhensis BH030062</name>
    <dbReference type="NCBI Taxonomy" id="1385513"/>
    <lineage>
        <taxon>Bacteria</taxon>
        <taxon>Bacillati</taxon>
        <taxon>Bacillota</taxon>
        <taxon>Bacilli</taxon>
        <taxon>Bacillales</taxon>
        <taxon>Bacillaceae</taxon>
        <taxon>Pontibacillus</taxon>
    </lineage>
</organism>
<dbReference type="STRING" id="1385513.N780_05860"/>
<reference evidence="2 3" key="1">
    <citation type="submission" date="2013-08" db="EMBL/GenBank/DDBJ databases">
        <title>Genome of Pontibacillus chungwhensis.</title>
        <authorList>
            <person name="Wang Q."/>
            <person name="Wang G."/>
        </authorList>
    </citation>
    <scope>NUCLEOTIDE SEQUENCE [LARGE SCALE GENOMIC DNA]</scope>
    <source>
        <strain evidence="2 3">BH030062</strain>
    </source>
</reference>
<dbReference type="AlphaFoldDB" id="A0A0A2V9C2"/>
<dbReference type="RefSeq" id="WP_036786307.1">
    <property type="nucleotide sequence ID" value="NZ_AVBG01000014.1"/>
</dbReference>
<gene>
    <name evidence="2" type="ORF">N780_05860</name>
</gene>
<evidence type="ECO:0000313" key="3">
    <source>
        <dbReference type="Proteomes" id="UP000030153"/>
    </source>
</evidence>
<dbReference type="OrthoDB" id="2446958at2"/>
<dbReference type="Proteomes" id="UP000030153">
    <property type="component" value="Unassembled WGS sequence"/>
</dbReference>
<dbReference type="eggNOG" id="ENOG5030CG1">
    <property type="taxonomic scope" value="Bacteria"/>
</dbReference>
<dbReference type="EMBL" id="AVBG01000014">
    <property type="protein sequence ID" value="KGP90295.1"/>
    <property type="molecule type" value="Genomic_DNA"/>
</dbReference>
<name>A0A0A2V9C2_9BACI</name>
<keyword evidence="1" id="KW-0175">Coiled coil</keyword>
<comment type="caution">
    <text evidence="2">The sequence shown here is derived from an EMBL/GenBank/DDBJ whole genome shotgun (WGS) entry which is preliminary data.</text>
</comment>
<sequence>MSREDNNLASKERILHMVDQELTNLVEEHKQEVDQYERQLRQMSEEILKLQEENERIRVIERTTKQQKTDLASDQSFERFKPFITHNVIDQWIEASSEEDGRFIIEVCKKFWIKGDIEMVTTIFRKLARRPYSLFHNDHEIEESIQFLMEQTLVDDEMLEVVNDALVWEFFNLIIHLHEAPYRDKISYFIFDHADSLTENIYYMNEPSIMVIYLRALMTYDLKDLLKASLHHLIDVEWEYIEDVIKKKDVAFLFWYSYLFGMEEAFINTVSLEWYFPKEEENEIKLFRLLERPVKLSEEDIEGYINRLRSLLNVKETTLLKEKLNNVSENSFAWPHTELTEDSTSKEHSLNEKSALKELGYQISGLTPSSRWEILQKAVPELGLRRVVMTISYNIKLRKDQKNGAVTYQRAIAEWEHDLAKLKECYYQKDFTWPNP</sequence>
<proteinExistence type="predicted"/>
<feature type="coiled-coil region" evidence="1">
    <location>
        <begin position="19"/>
        <end position="60"/>
    </location>
</feature>
<evidence type="ECO:0000313" key="2">
    <source>
        <dbReference type="EMBL" id="KGP90295.1"/>
    </source>
</evidence>
<accession>A0A0A2V9C2</accession>
<protein>
    <submittedName>
        <fullName evidence="2">Uncharacterized protein</fullName>
    </submittedName>
</protein>